<evidence type="ECO:0000313" key="2">
    <source>
        <dbReference type="Proteomes" id="UP000305067"/>
    </source>
</evidence>
<dbReference type="AlphaFoldDB" id="A0A5C3QHR1"/>
<gene>
    <name evidence="1" type="ORF">BDV98DRAFT_582862</name>
</gene>
<evidence type="ECO:0000313" key="1">
    <source>
        <dbReference type="EMBL" id="TFL01252.1"/>
    </source>
</evidence>
<organism evidence="1 2">
    <name type="scientific">Pterulicium gracile</name>
    <dbReference type="NCBI Taxonomy" id="1884261"/>
    <lineage>
        <taxon>Eukaryota</taxon>
        <taxon>Fungi</taxon>
        <taxon>Dikarya</taxon>
        <taxon>Basidiomycota</taxon>
        <taxon>Agaricomycotina</taxon>
        <taxon>Agaricomycetes</taxon>
        <taxon>Agaricomycetidae</taxon>
        <taxon>Agaricales</taxon>
        <taxon>Pleurotineae</taxon>
        <taxon>Pterulaceae</taxon>
        <taxon>Pterulicium</taxon>
    </lineage>
</organism>
<dbReference type="EMBL" id="ML178825">
    <property type="protein sequence ID" value="TFL01252.1"/>
    <property type="molecule type" value="Genomic_DNA"/>
</dbReference>
<keyword evidence="2" id="KW-1185">Reference proteome</keyword>
<proteinExistence type="predicted"/>
<accession>A0A5C3QHR1</accession>
<reference evidence="1 2" key="1">
    <citation type="journal article" date="2019" name="Nat. Ecol. Evol.">
        <title>Megaphylogeny resolves global patterns of mushroom evolution.</title>
        <authorList>
            <person name="Varga T."/>
            <person name="Krizsan K."/>
            <person name="Foldi C."/>
            <person name="Dima B."/>
            <person name="Sanchez-Garcia M."/>
            <person name="Sanchez-Ramirez S."/>
            <person name="Szollosi G.J."/>
            <person name="Szarkandi J.G."/>
            <person name="Papp V."/>
            <person name="Albert L."/>
            <person name="Andreopoulos W."/>
            <person name="Angelini C."/>
            <person name="Antonin V."/>
            <person name="Barry K.W."/>
            <person name="Bougher N.L."/>
            <person name="Buchanan P."/>
            <person name="Buyck B."/>
            <person name="Bense V."/>
            <person name="Catcheside P."/>
            <person name="Chovatia M."/>
            <person name="Cooper J."/>
            <person name="Damon W."/>
            <person name="Desjardin D."/>
            <person name="Finy P."/>
            <person name="Geml J."/>
            <person name="Haridas S."/>
            <person name="Hughes K."/>
            <person name="Justo A."/>
            <person name="Karasinski D."/>
            <person name="Kautmanova I."/>
            <person name="Kiss B."/>
            <person name="Kocsube S."/>
            <person name="Kotiranta H."/>
            <person name="LaButti K.M."/>
            <person name="Lechner B.E."/>
            <person name="Liimatainen K."/>
            <person name="Lipzen A."/>
            <person name="Lukacs Z."/>
            <person name="Mihaltcheva S."/>
            <person name="Morgado L.N."/>
            <person name="Niskanen T."/>
            <person name="Noordeloos M.E."/>
            <person name="Ohm R.A."/>
            <person name="Ortiz-Santana B."/>
            <person name="Ovrebo C."/>
            <person name="Racz N."/>
            <person name="Riley R."/>
            <person name="Savchenko A."/>
            <person name="Shiryaev A."/>
            <person name="Soop K."/>
            <person name="Spirin V."/>
            <person name="Szebenyi C."/>
            <person name="Tomsovsky M."/>
            <person name="Tulloss R.E."/>
            <person name="Uehling J."/>
            <person name="Grigoriev I.V."/>
            <person name="Vagvolgyi C."/>
            <person name="Papp T."/>
            <person name="Martin F.M."/>
            <person name="Miettinen O."/>
            <person name="Hibbett D.S."/>
            <person name="Nagy L.G."/>
        </authorList>
    </citation>
    <scope>NUCLEOTIDE SEQUENCE [LARGE SCALE GENOMIC DNA]</scope>
    <source>
        <strain evidence="1 2">CBS 309.79</strain>
    </source>
</reference>
<name>A0A5C3QHR1_9AGAR</name>
<protein>
    <submittedName>
        <fullName evidence="1">Uncharacterized protein</fullName>
    </submittedName>
</protein>
<dbReference type="Proteomes" id="UP000305067">
    <property type="component" value="Unassembled WGS sequence"/>
</dbReference>
<sequence length="143" mass="16578">MAKLLDSTEYQLWWDEAIQALCIPSSPIRKEDLCYVEAFREEVLLKMIDISWRMVQEERKRKTGHMDVIDSRHNMWSKAQSEFAAIISPLCKPNRQAQAYADDSRTVEMGQANVAQMSFAAGEERERYYVHTSLSFQIPNIAS</sequence>